<geneLocation type="plasmid" evidence="4">
    <name>unnamed1</name>
</geneLocation>
<evidence type="ECO:0000256" key="3">
    <source>
        <dbReference type="ARBA" id="ARBA00023002"/>
    </source>
</evidence>
<sequence length="273" mass="28666">MLPEGTFANDVVIVTGGGSGIGKGIATEFGRCGAAVVILGRDPGRRQHGIEAVEAVGGRAIGVSCDVRDAAQIKAAFDEAEAAFGPVTVLVNNAAGNFPAAAEDISANGFRAVTSIVLDGTFLMSTEFARRRIADERGGAILNIAATYAWTGGPGTAHSAAAKAGVVNLTQSLAVEWGPHDIRVNAIAPGLYKHGDMGDHMRLDEPESVEGHQPALRTGQVHELGWAATYLCSDYAAFCSGHTFVLDGANWLRRSLRMPKFEPVRSWLPERAS</sequence>
<dbReference type="SUPFAM" id="SSF51735">
    <property type="entry name" value="NAD(P)-binding Rossmann-fold domains"/>
    <property type="match status" value="1"/>
</dbReference>
<dbReference type="PRINTS" id="PR00081">
    <property type="entry name" value="GDHRDH"/>
</dbReference>
<dbReference type="InterPro" id="IPR036291">
    <property type="entry name" value="NAD(P)-bd_dom_sf"/>
</dbReference>
<dbReference type="Gene3D" id="3.40.50.720">
    <property type="entry name" value="NAD(P)-binding Rossmann-like Domain"/>
    <property type="match status" value="1"/>
</dbReference>
<protein>
    <submittedName>
        <fullName evidence="4">SDR family oxidoreductase</fullName>
    </submittedName>
</protein>
<evidence type="ECO:0000256" key="1">
    <source>
        <dbReference type="ARBA" id="ARBA00006484"/>
    </source>
</evidence>
<dbReference type="KEGG" id="spha:D3Y57_05110"/>
<organism evidence="4 5">
    <name type="scientific">Sphingomonas paeninsulae</name>
    <dbReference type="NCBI Taxonomy" id="2319844"/>
    <lineage>
        <taxon>Bacteria</taxon>
        <taxon>Pseudomonadati</taxon>
        <taxon>Pseudomonadota</taxon>
        <taxon>Alphaproteobacteria</taxon>
        <taxon>Sphingomonadales</taxon>
        <taxon>Sphingomonadaceae</taxon>
        <taxon>Sphingomonas</taxon>
    </lineage>
</organism>
<dbReference type="Pfam" id="PF13561">
    <property type="entry name" value="adh_short_C2"/>
    <property type="match status" value="1"/>
</dbReference>
<name>A0A494T868_SPHPE</name>
<proteinExistence type="inferred from homology"/>
<keyword evidence="4" id="KW-0614">Plasmid</keyword>
<dbReference type="GO" id="GO:0008670">
    <property type="term" value="F:2,4-dienoyl-CoA reductase (NADPH) activity"/>
    <property type="evidence" value="ECO:0007669"/>
    <property type="project" value="InterPro"/>
</dbReference>
<dbReference type="Proteomes" id="UP000276254">
    <property type="component" value="Plasmid unnamed1"/>
</dbReference>
<gene>
    <name evidence="4" type="ORF">D3Y57_05110</name>
</gene>
<accession>A0A494T868</accession>
<dbReference type="PANTHER" id="PTHR43296:SF2">
    <property type="entry name" value="PEROXISOMAL 2,4-DIENOYL-COA REDUCTASE [(3E)-ENOYL-COA-PRODUCING]"/>
    <property type="match status" value="1"/>
</dbReference>
<dbReference type="FunFam" id="3.40.50.720:FF:000084">
    <property type="entry name" value="Short-chain dehydrogenase reductase"/>
    <property type="match status" value="1"/>
</dbReference>
<keyword evidence="5" id="KW-1185">Reference proteome</keyword>
<evidence type="ECO:0000313" key="5">
    <source>
        <dbReference type="Proteomes" id="UP000276254"/>
    </source>
</evidence>
<keyword evidence="3" id="KW-0560">Oxidoreductase</keyword>
<dbReference type="GO" id="GO:0009062">
    <property type="term" value="P:fatty acid catabolic process"/>
    <property type="evidence" value="ECO:0007669"/>
    <property type="project" value="InterPro"/>
</dbReference>
<dbReference type="PRINTS" id="PR00080">
    <property type="entry name" value="SDRFAMILY"/>
</dbReference>
<dbReference type="InterPro" id="IPR002347">
    <property type="entry name" value="SDR_fam"/>
</dbReference>
<dbReference type="AlphaFoldDB" id="A0A494T868"/>
<dbReference type="PANTHER" id="PTHR43296">
    <property type="entry name" value="PEROXISOMAL 2,4-DIENOYL-COA REDUCTASE"/>
    <property type="match status" value="1"/>
</dbReference>
<dbReference type="InterPro" id="IPR045017">
    <property type="entry name" value="DECR2-like"/>
</dbReference>
<evidence type="ECO:0000313" key="4">
    <source>
        <dbReference type="EMBL" id="AYJ85507.1"/>
    </source>
</evidence>
<reference evidence="4 5" key="1">
    <citation type="submission" date="2018-09" db="EMBL/GenBank/DDBJ databases">
        <title>Sphingomonas peninsula sp. nov., isolated from fildes peninsula, Antarctic soil.</title>
        <authorList>
            <person name="Yingchao G."/>
        </authorList>
    </citation>
    <scope>NUCLEOTIDE SEQUENCE [LARGE SCALE GENOMIC DNA]</scope>
    <source>
        <strain evidence="4 5">YZ-8</strain>
        <plasmid evidence="4 5">unnamed1</plasmid>
    </source>
</reference>
<dbReference type="EMBL" id="CP032828">
    <property type="protein sequence ID" value="AYJ85507.1"/>
    <property type="molecule type" value="Genomic_DNA"/>
</dbReference>
<evidence type="ECO:0000256" key="2">
    <source>
        <dbReference type="ARBA" id="ARBA00022857"/>
    </source>
</evidence>
<keyword evidence="2" id="KW-0521">NADP</keyword>
<comment type="similarity">
    <text evidence="1">Belongs to the short-chain dehydrogenases/reductases (SDR) family.</text>
</comment>
<dbReference type="OrthoDB" id="286404at2"/>